<evidence type="ECO:0000256" key="1">
    <source>
        <dbReference type="SAM" id="MobiDB-lite"/>
    </source>
</evidence>
<evidence type="ECO:0000313" key="4">
    <source>
        <dbReference type="Proteomes" id="UP001580430"/>
    </source>
</evidence>
<dbReference type="RefSeq" id="WP_375522688.1">
    <property type="nucleotide sequence ID" value="NZ_JBHIRY010000042.1"/>
</dbReference>
<proteinExistence type="predicted"/>
<dbReference type="EMBL" id="JBHIRY010000042">
    <property type="protein sequence ID" value="MFB5763682.1"/>
    <property type="molecule type" value="Genomic_DNA"/>
</dbReference>
<evidence type="ECO:0000256" key="2">
    <source>
        <dbReference type="SAM" id="SignalP"/>
    </source>
</evidence>
<feature type="signal peptide" evidence="2">
    <location>
        <begin position="1"/>
        <end position="28"/>
    </location>
</feature>
<sequence>MNKFMYICGSASMVALLLSADPLTSAHASEVHPPHDVRKEKSASEVKTAPGEKTAPEQKGSHWYFMNEVAKLLGITPQELSAEMDKGSTLAEIARKRQGWSEEQLVAKLVPMLNARVDELVKQGLLTAEEAKARKALGEAWIKQAVNKPLRELHGFHRPWARGWRVGVDRAAVARILNLTPTQLETELRKGKSITEIAQKRGIGEEELLRKLKEEMTGDLKRMINRKAPITFERTPSNARKTVAE</sequence>
<comment type="caution">
    <text evidence="3">The sequence shown here is derived from an EMBL/GenBank/DDBJ whole genome shotgun (WGS) entry which is preliminary data.</text>
</comment>
<keyword evidence="2" id="KW-0732">Signal</keyword>
<evidence type="ECO:0000313" key="3">
    <source>
        <dbReference type="EMBL" id="MFB5763682.1"/>
    </source>
</evidence>
<keyword evidence="4" id="KW-1185">Reference proteome</keyword>
<dbReference type="Proteomes" id="UP001580430">
    <property type="component" value="Unassembled WGS sequence"/>
</dbReference>
<protein>
    <submittedName>
        <fullName evidence="3">Uncharacterized protein</fullName>
    </submittedName>
</protein>
<name>A0ABV5C866_9BACL</name>
<feature type="compositionally biased region" description="Basic and acidic residues" evidence="1">
    <location>
        <begin position="29"/>
        <end position="44"/>
    </location>
</feature>
<feature type="chain" id="PRO_5045572192" evidence="2">
    <location>
        <begin position="29"/>
        <end position="245"/>
    </location>
</feature>
<reference evidence="3 4" key="1">
    <citation type="submission" date="2024-09" db="EMBL/GenBank/DDBJ databases">
        <title>Paenibacillus zeirhizospherea sp. nov., isolated from surface of the maize (Zea mays) roots in a horticulture field, Hungary.</title>
        <authorList>
            <person name="Marton D."/>
            <person name="Farkas M."/>
            <person name="Bedics A."/>
            <person name="Toth E."/>
            <person name="Tancsics A."/>
            <person name="Boka K."/>
            <person name="Marati G."/>
            <person name="Kriszt B."/>
            <person name="Cserhati M."/>
        </authorList>
    </citation>
    <scope>NUCLEOTIDE SEQUENCE [LARGE SCALE GENOMIC DNA]</scope>
    <source>
        <strain evidence="3 4">JCM 18446</strain>
    </source>
</reference>
<feature type="region of interest" description="Disordered" evidence="1">
    <location>
        <begin position="27"/>
        <end position="60"/>
    </location>
</feature>
<gene>
    <name evidence="3" type="ORF">ACE5LO_25215</name>
</gene>
<organism evidence="3 4">
    <name type="scientific">Paenibacillus medicaginis</name>
    <dbReference type="NCBI Taxonomy" id="1470560"/>
    <lineage>
        <taxon>Bacteria</taxon>
        <taxon>Bacillati</taxon>
        <taxon>Bacillota</taxon>
        <taxon>Bacilli</taxon>
        <taxon>Bacillales</taxon>
        <taxon>Paenibacillaceae</taxon>
        <taxon>Paenibacillus</taxon>
    </lineage>
</organism>
<accession>A0ABV5C866</accession>